<keyword evidence="9" id="KW-0520">NAD</keyword>
<comment type="similarity">
    <text evidence="2">In the C-terminal section; belongs to the flavoprotein pyridine nucleotide cytochrome reductase family.</text>
</comment>
<name>A0ABT6R4J3_9BACL</name>
<evidence type="ECO:0000259" key="14">
    <source>
        <dbReference type="PROSITE" id="PS51384"/>
    </source>
</evidence>
<dbReference type="PRINTS" id="PR00409">
    <property type="entry name" value="PHDIOXRDTASE"/>
</dbReference>
<dbReference type="InterPro" id="IPR012292">
    <property type="entry name" value="Globin/Proto"/>
</dbReference>
<evidence type="ECO:0000256" key="5">
    <source>
        <dbReference type="ARBA" id="ARBA00022621"/>
    </source>
</evidence>
<dbReference type="InterPro" id="IPR017938">
    <property type="entry name" value="Riboflavin_synthase-like_b-brl"/>
</dbReference>
<dbReference type="EMBL" id="JASBQV010000012">
    <property type="protein sequence ID" value="MDI3235196.1"/>
    <property type="molecule type" value="Genomic_DNA"/>
</dbReference>
<organism evidence="15 16">
    <name type="scientific">Exiguobacterium antarcticum</name>
    <dbReference type="NCBI Taxonomy" id="132920"/>
    <lineage>
        <taxon>Bacteria</taxon>
        <taxon>Bacillati</taxon>
        <taxon>Bacillota</taxon>
        <taxon>Bacilli</taxon>
        <taxon>Bacillales</taxon>
        <taxon>Bacillales Family XII. Incertae Sedis</taxon>
        <taxon>Exiguobacterium</taxon>
    </lineage>
</organism>
<keyword evidence="5 12" id="KW-0561">Oxygen transport</keyword>
<feature type="domain" description="Globin" evidence="13">
    <location>
        <begin position="1"/>
        <end position="138"/>
    </location>
</feature>
<dbReference type="SUPFAM" id="SSF52343">
    <property type="entry name" value="Ferredoxin reductase-like, C-terminal NADP-linked domain"/>
    <property type="match status" value="1"/>
</dbReference>
<comment type="cofactor">
    <cofactor evidence="1">
        <name>heme b</name>
        <dbReference type="ChEBI" id="CHEBI:60344"/>
    </cofactor>
</comment>
<dbReference type="Gene3D" id="1.10.490.10">
    <property type="entry name" value="Globins"/>
    <property type="match status" value="1"/>
</dbReference>
<comment type="catalytic activity">
    <reaction evidence="11">
        <text>2 nitric oxide + NADPH + 2 O2 = 2 nitrate + NADP(+) + H(+)</text>
        <dbReference type="Rhea" id="RHEA:19465"/>
        <dbReference type="ChEBI" id="CHEBI:15378"/>
        <dbReference type="ChEBI" id="CHEBI:15379"/>
        <dbReference type="ChEBI" id="CHEBI:16480"/>
        <dbReference type="ChEBI" id="CHEBI:17632"/>
        <dbReference type="ChEBI" id="CHEBI:57783"/>
        <dbReference type="ChEBI" id="CHEBI:58349"/>
        <dbReference type="EC" id="1.14.12.17"/>
    </reaction>
</comment>
<sequence length="384" mass="42021">MLTSSTIEIVKSTVPVLAEHGHSITRVFYQRLFEHHPEMKHIFNQSNQKNDRQSQALATAVYAAAAHIDRLEELKPTLLPVLHKHRSLQIKPFMYNIVGTELIGAIKDVLGDAATPDIIDAWTAGYGEIANLFISLEAELYEQDEQNKAFVGYQPFLIDAITLESSDIKTFTLIPADGRPLSTYLAGQYVTVRLQAPDGLWQNRQYSLTKAADEVSYEIAVKQDGSVSRQLHNLTVGDSLLLSAPAGHFTLPDSAAPFVGLAGGIGLTPLLAMAEAALADGRPVTLHVAVQDDLDRPFTSRLNQLETFGASVVRYAERNAKAGTRVGRLTRDELTSIDPAAETFVCGPEAMIQFVRQHWTGHPDNLHYEVFGPSLALAAPTVVS</sequence>
<accession>A0ABT6R4J3</accession>
<evidence type="ECO:0000256" key="1">
    <source>
        <dbReference type="ARBA" id="ARBA00001970"/>
    </source>
</evidence>
<gene>
    <name evidence="15" type="ORF">QK289_09275</name>
</gene>
<evidence type="ECO:0000256" key="9">
    <source>
        <dbReference type="ARBA" id="ARBA00023027"/>
    </source>
</evidence>
<keyword evidence="7" id="KW-0521">NADP</keyword>
<keyword evidence="6" id="KW-0479">Metal-binding</keyword>
<evidence type="ECO:0000256" key="8">
    <source>
        <dbReference type="ARBA" id="ARBA00023004"/>
    </source>
</evidence>
<comment type="catalytic activity">
    <reaction evidence="10">
        <text>2 nitric oxide + NADH + 2 O2 = 2 nitrate + NAD(+) + H(+)</text>
        <dbReference type="Rhea" id="RHEA:19469"/>
        <dbReference type="ChEBI" id="CHEBI:15378"/>
        <dbReference type="ChEBI" id="CHEBI:15379"/>
        <dbReference type="ChEBI" id="CHEBI:16480"/>
        <dbReference type="ChEBI" id="CHEBI:17632"/>
        <dbReference type="ChEBI" id="CHEBI:57540"/>
        <dbReference type="ChEBI" id="CHEBI:57945"/>
        <dbReference type="EC" id="1.14.12.17"/>
    </reaction>
</comment>
<evidence type="ECO:0000259" key="13">
    <source>
        <dbReference type="PROSITE" id="PS01033"/>
    </source>
</evidence>
<evidence type="ECO:0000313" key="15">
    <source>
        <dbReference type="EMBL" id="MDI3235196.1"/>
    </source>
</evidence>
<dbReference type="SUPFAM" id="SSF46458">
    <property type="entry name" value="Globin-like"/>
    <property type="match status" value="1"/>
</dbReference>
<dbReference type="InterPro" id="IPR008333">
    <property type="entry name" value="Cbr1-like_FAD-bd_dom"/>
</dbReference>
<dbReference type="InterPro" id="IPR001433">
    <property type="entry name" value="OxRdtase_FAD/NAD-bd"/>
</dbReference>
<evidence type="ECO:0000256" key="2">
    <source>
        <dbReference type="ARBA" id="ARBA00006401"/>
    </source>
</evidence>
<dbReference type="InterPro" id="IPR009050">
    <property type="entry name" value="Globin-like_sf"/>
</dbReference>
<dbReference type="InterPro" id="IPR017927">
    <property type="entry name" value="FAD-bd_FR_type"/>
</dbReference>
<proteinExistence type="inferred from homology"/>
<comment type="caution">
    <text evidence="15">The sequence shown here is derived from an EMBL/GenBank/DDBJ whole genome shotgun (WGS) entry which is preliminary data.</text>
</comment>
<keyword evidence="8" id="KW-0408">Iron</keyword>
<dbReference type="Gene3D" id="2.40.30.10">
    <property type="entry name" value="Translation factors"/>
    <property type="match status" value="1"/>
</dbReference>
<dbReference type="PROSITE" id="PS01033">
    <property type="entry name" value="GLOBIN"/>
    <property type="match status" value="1"/>
</dbReference>
<keyword evidence="4 12" id="KW-0349">Heme</keyword>
<evidence type="ECO:0000256" key="4">
    <source>
        <dbReference type="ARBA" id="ARBA00022617"/>
    </source>
</evidence>
<dbReference type="Pfam" id="PF00042">
    <property type="entry name" value="Globin"/>
    <property type="match status" value="1"/>
</dbReference>
<evidence type="ECO:0000256" key="10">
    <source>
        <dbReference type="ARBA" id="ARBA00048649"/>
    </source>
</evidence>
<reference evidence="15 16" key="1">
    <citation type="submission" date="2023-04" db="EMBL/GenBank/DDBJ databases">
        <title>Antarctic isolates genomes.</title>
        <authorList>
            <person name="Dimov S.G."/>
        </authorList>
    </citation>
    <scope>NUCLEOTIDE SEQUENCE [LARGE SCALE GENOMIC DNA]</scope>
    <source>
        <strain evidence="15 16">AL19</strain>
    </source>
</reference>
<dbReference type="RefSeq" id="WP_282356425.1">
    <property type="nucleotide sequence ID" value="NZ_JASBQV010000012.1"/>
</dbReference>
<dbReference type="InterPro" id="IPR000971">
    <property type="entry name" value="Globin"/>
</dbReference>
<dbReference type="Pfam" id="PF00175">
    <property type="entry name" value="NAD_binding_1"/>
    <property type="match status" value="1"/>
</dbReference>
<evidence type="ECO:0000313" key="16">
    <source>
        <dbReference type="Proteomes" id="UP001243286"/>
    </source>
</evidence>
<keyword evidence="16" id="KW-1185">Reference proteome</keyword>
<dbReference type="PROSITE" id="PS51384">
    <property type="entry name" value="FAD_FR"/>
    <property type="match status" value="1"/>
</dbReference>
<dbReference type="InterPro" id="IPR039261">
    <property type="entry name" value="FNR_nucleotide-bd"/>
</dbReference>
<dbReference type="PANTHER" id="PTHR43396:SF3">
    <property type="entry name" value="FLAVOHEMOPROTEIN"/>
    <property type="match status" value="1"/>
</dbReference>
<protein>
    <recommendedName>
        <fullName evidence="3">nitric oxide dioxygenase</fullName>
        <ecNumber evidence="3">1.14.12.17</ecNumber>
    </recommendedName>
</protein>
<dbReference type="Proteomes" id="UP001243286">
    <property type="component" value="Unassembled WGS sequence"/>
</dbReference>
<comment type="similarity">
    <text evidence="12">Belongs to the globin family.</text>
</comment>
<dbReference type="Gene3D" id="3.40.50.80">
    <property type="entry name" value="Nucleotide-binding domain of ferredoxin-NADP reductase (FNR) module"/>
    <property type="match status" value="1"/>
</dbReference>
<evidence type="ECO:0000256" key="6">
    <source>
        <dbReference type="ARBA" id="ARBA00022723"/>
    </source>
</evidence>
<dbReference type="EC" id="1.14.12.17" evidence="3"/>
<dbReference type="SUPFAM" id="SSF63380">
    <property type="entry name" value="Riboflavin synthase domain-like"/>
    <property type="match status" value="1"/>
</dbReference>
<evidence type="ECO:0000256" key="7">
    <source>
        <dbReference type="ARBA" id="ARBA00022857"/>
    </source>
</evidence>
<dbReference type="Pfam" id="PF00970">
    <property type="entry name" value="FAD_binding_6"/>
    <property type="match status" value="1"/>
</dbReference>
<evidence type="ECO:0000256" key="12">
    <source>
        <dbReference type="RuleBase" id="RU000356"/>
    </source>
</evidence>
<evidence type="ECO:0000256" key="3">
    <source>
        <dbReference type="ARBA" id="ARBA00012229"/>
    </source>
</evidence>
<dbReference type="PANTHER" id="PTHR43396">
    <property type="entry name" value="FLAVOHEMOPROTEIN"/>
    <property type="match status" value="1"/>
</dbReference>
<feature type="domain" description="FAD-binding FR-type" evidence="14">
    <location>
        <begin position="151"/>
        <end position="252"/>
    </location>
</feature>
<evidence type="ECO:0000256" key="11">
    <source>
        <dbReference type="ARBA" id="ARBA00049433"/>
    </source>
</evidence>
<keyword evidence="12" id="KW-0813">Transport</keyword>